<evidence type="ECO:0000256" key="1">
    <source>
        <dbReference type="SAM" id="Phobius"/>
    </source>
</evidence>
<dbReference type="AlphaFoldDB" id="A0A386USP5"/>
<feature type="transmembrane region" description="Helical" evidence="1">
    <location>
        <begin position="34"/>
        <end position="54"/>
    </location>
</feature>
<dbReference type="RefSeq" id="WP_120444583.1">
    <property type="nucleotide sequence ID" value="NZ_CP031080.1"/>
</dbReference>
<keyword evidence="1" id="KW-0812">Transmembrane</keyword>
<keyword evidence="2" id="KW-0614">Plasmid</keyword>
<organism evidence="2 3">
    <name type="scientific">Paracoccus yeei</name>
    <dbReference type="NCBI Taxonomy" id="147645"/>
    <lineage>
        <taxon>Bacteria</taxon>
        <taxon>Pseudomonadati</taxon>
        <taxon>Pseudomonadota</taxon>
        <taxon>Alphaproteobacteria</taxon>
        <taxon>Rhodobacterales</taxon>
        <taxon>Paracoccaceae</taxon>
        <taxon>Paracoccus</taxon>
    </lineage>
</organism>
<keyword evidence="1" id="KW-0472">Membrane</keyword>
<dbReference type="InterPro" id="IPR025489">
    <property type="entry name" value="DUF4381"/>
</dbReference>
<gene>
    <name evidence="2" type="ORF">PY32053_04146</name>
</gene>
<name>A0A386USP5_9RHOB</name>
<evidence type="ECO:0008006" key="4">
    <source>
        <dbReference type="Google" id="ProtNLM"/>
    </source>
</evidence>
<evidence type="ECO:0000313" key="2">
    <source>
        <dbReference type="EMBL" id="AYF03684.1"/>
    </source>
</evidence>
<dbReference type="EMBL" id="CP031080">
    <property type="protein sequence ID" value="AYF03684.1"/>
    <property type="molecule type" value="Genomic_DNA"/>
</dbReference>
<proteinExistence type="predicted"/>
<evidence type="ECO:0000313" key="3">
    <source>
        <dbReference type="Proteomes" id="UP000272010"/>
    </source>
</evidence>
<dbReference type="Proteomes" id="UP000272010">
    <property type="component" value="Plasmid pYEE2"/>
</dbReference>
<sequence>MNPDAAPEMLLSLLDQLHDWREPPPVSMFPATPAWLVLGAVVLSLLGWGGFVVWRRHRARAYRRAALAELGLIRPALLRGEATALARLELILRRTALAGFRRAEVAALAGADWADFLRRTGGADLAEQVPVLAAATYGGSAPACDGARIARQARDWIRRHHA</sequence>
<accession>A0A386USP5</accession>
<reference evidence="3" key="1">
    <citation type="submission" date="2018-07" db="EMBL/GenBank/DDBJ databases">
        <title>Genome Structure of the Opportunistic Pathogen Paracoccus yeei (Alphaproteobacteria) and Identification of Putative Virulence Factors.</title>
        <authorList>
            <person name="Lasek R."/>
            <person name="Szuplewska M."/>
            <person name="Mitura M."/>
            <person name="Decewicz P."/>
            <person name="Chmielowska C."/>
            <person name="Pawlot A."/>
            <person name="Sentkowska D."/>
            <person name="Czarnecki J."/>
            <person name="Bartosik D."/>
        </authorList>
    </citation>
    <scope>NUCLEOTIDE SEQUENCE [LARGE SCALE GENOMIC DNA]</scope>
    <source>
        <strain evidence="3">CCUG 32053</strain>
        <plasmid evidence="3">pyee2</plasmid>
    </source>
</reference>
<keyword evidence="1" id="KW-1133">Transmembrane helix</keyword>
<protein>
    <recommendedName>
        <fullName evidence="4">DUF4381 domain-containing protein</fullName>
    </recommendedName>
</protein>
<dbReference type="Pfam" id="PF14316">
    <property type="entry name" value="DUF4381"/>
    <property type="match status" value="1"/>
</dbReference>
<geneLocation type="plasmid" evidence="3">
    <name>pyee2</name>
</geneLocation>